<proteinExistence type="predicted"/>
<gene>
    <name evidence="1" type="ORF">DKG77_06580</name>
</gene>
<accession>A0A316LK52</accession>
<protein>
    <submittedName>
        <fullName evidence="1">Uncharacterized protein</fullName>
    </submittedName>
</protein>
<organism evidence="1 2">
    <name type="scientific">Flagellimonas aquimarina</name>
    <dbReference type="NCBI Taxonomy" id="2201895"/>
    <lineage>
        <taxon>Bacteria</taxon>
        <taxon>Pseudomonadati</taxon>
        <taxon>Bacteroidota</taxon>
        <taxon>Flavobacteriia</taxon>
        <taxon>Flavobacteriales</taxon>
        <taxon>Flavobacteriaceae</taxon>
        <taxon>Flagellimonas</taxon>
    </lineage>
</organism>
<evidence type="ECO:0000313" key="1">
    <source>
        <dbReference type="EMBL" id="PWL40470.1"/>
    </source>
</evidence>
<reference evidence="1 2" key="1">
    <citation type="submission" date="2018-05" db="EMBL/GenBank/DDBJ databases">
        <title>Complete genome sequence of Flagellimonas aquimarina ECD12 isolated from seaweed Ecklonia cava.</title>
        <authorList>
            <person name="Choi S."/>
            <person name="Seong C."/>
        </authorList>
    </citation>
    <scope>NUCLEOTIDE SEQUENCE [LARGE SCALE GENOMIC DNA]</scope>
    <source>
        <strain evidence="1 2">ECD12</strain>
    </source>
</reference>
<name>A0A316LK52_9FLAO</name>
<keyword evidence="2" id="KW-1185">Reference proteome</keyword>
<dbReference type="Proteomes" id="UP000245762">
    <property type="component" value="Unassembled WGS sequence"/>
</dbReference>
<sequence length="146" mass="17580">MKEVILKEKKKLLIREVEIDNGNNNLLVLERIDRSKEFTFQKKRLYLELLVNGVVPLYRTNLNDIEKFFIKDHNGNIVQLLYKKYLYQRAANYIGNDFSDENNFYYRQLYSEARCLNKKMKFKPPEYTKLKLIAYFKKFNSGKCAN</sequence>
<dbReference type="AlphaFoldDB" id="A0A316LK52"/>
<evidence type="ECO:0000313" key="2">
    <source>
        <dbReference type="Proteomes" id="UP000245762"/>
    </source>
</evidence>
<dbReference type="RefSeq" id="WP_109661323.1">
    <property type="nucleotide sequence ID" value="NZ_QGEG01000001.1"/>
</dbReference>
<dbReference type="EMBL" id="QGEG01000001">
    <property type="protein sequence ID" value="PWL40470.1"/>
    <property type="molecule type" value="Genomic_DNA"/>
</dbReference>
<comment type="caution">
    <text evidence="1">The sequence shown here is derived from an EMBL/GenBank/DDBJ whole genome shotgun (WGS) entry which is preliminary data.</text>
</comment>